<dbReference type="OrthoDB" id="3004855at2759"/>
<reference evidence="3 5" key="1">
    <citation type="submission" date="2020-01" db="EMBL/GenBank/DDBJ databases">
        <authorList>
            <consortium name="DOE Joint Genome Institute"/>
            <person name="Haridas S."/>
            <person name="Albert R."/>
            <person name="Binder M."/>
            <person name="Bloem J."/>
            <person name="Labutti K."/>
            <person name="Salamov A."/>
            <person name="Andreopoulos B."/>
            <person name="Baker S.E."/>
            <person name="Barry K."/>
            <person name="Bills G."/>
            <person name="Bluhm B.H."/>
            <person name="Cannon C."/>
            <person name="Castanera R."/>
            <person name="Culley D.E."/>
            <person name="Daum C."/>
            <person name="Ezra D."/>
            <person name="Gonzalez J.B."/>
            <person name="Henrissat B."/>
            <person name="Kuo A."/>
            <person name="Liang C."/>
            <person name="Lipzen A."/>
            <person name="Lutzoni F."/>
            <person name="Magnuson J."/>
            <person name="Mondo S."/>
            <person name="Nolan M."/>
            <person name="Ohm R."/>
            <person name="Pangilinan J."/>
            <person name="Park H.-J."/>
            <person name="Ramirez L."/>
            <person name="Alfaro M."/>
            <person name="Sun H."/>
            <person name="Tritt A."/>
            <person name="Yoshinaga Y."/>
            <person name="Zwiers L.-H."/>
            <person name="Turgeon B.G."/>
            <person name="Goodwin S.B."/>
            <person name="Spatafora J.W."/>
            <person name="Crous P.W."/>
            <person name="Grigoriev I.V."/>
        </authorList>
    </citation>
    <scope>NUCLEOTIDE SEQUENCE</scope>
    <source>
        <strain evidence="3 5">CBS 781.70</strain>
    </source>
</reference>
<feature type="domain" description="Chitin-binding type-2" evidence="2">
    <location>
        <begin position="41"/>
        <end position="103"/>
    </location>
</feature>
<keyword evidence="4" id="KW-1185">Reference proteome</keyword>
<dbReference type="RefSeq" id="XP_033538300.1">
    <property type="nucleotide sequence ID" value="XM_033673787.1"/>
</dbReference>
<evidence type="ECO:0000313" key="5">
    <source>
        <dbReference type="RefSeq" id="XP_033538300.1"/>
    </source>
</evidence>
<protein>
    <recommendedName>
        <fullName evidence="2">Chitin-binding type-2 domain-containing protein</fullName>
    </recommendedName>
</protein>
<accession>A0A6G1GFL5</accession>
<dbReference type="GO" id="GO:0005576">
    <property type="term" value="C:extracellular region"/>
    <property type="evidence" value="ECO:0007669"/>
    <property type="project" value="InterPro"/>
</dbReference>
<feature type="region of interest" description="Disordered" evidence="1">
    <location>
        <begin position="134"/>
        <end position="184"/>
    </location>
</feature>
<dbReference type="Pfam" id="PF01607">
    <property type="entry name" value="CBM_14"/>
    <property type="match status" value="1"/>
</dbReference>
<feature type="compositionally biased region" description="Polar residues" evidence="1">
    <location>
        <begin position="151"/>
        <end position="167"/>
    </location>
</feature>
<evidence type="ECO:0000313" key="3">
    <source>
        <dbReference type="EMBL" id="KAF1816669.1"/>
    </source>
</evidence>
<evidence type="ECO:0000256" key="1">
    <source>
        <dbReference type="SAM" id="MobiDB-lite"/>
    </source>
</evidence>
<dbReference type="GO" id="GO:0008061">
    <property type="term" value="F:chitin binding"/>
    <property type="evidence" value="ECO:0007669"/>
    <property type="project" value="InterPro"/>
</dbReference>
<reference evidence="5" key="3">
    <citation type="submission" date="2025-04" db="UniProtKB">
        <authorList>
            <consortium name="RefSeq"/>
        </authorList>
    </citation>
    <scope>IDENTIFICATION</scope>
    <source>
        <strain evidence="5">CBS 781.70</strain>
    </source>
</reference>
<evidence type="ECO:0000313" key="4">
    <source>
        <dbReference type="Proteomes" id="UP000504638"/>
    </source>
</evidence>
<dbReference type="InterPro" id="IPR002557">
    <property type="entry name" value="Chitin-bd_dom"/>
</dbReference>
<dbReference type="GeneID" id="54414357"/>
<reference evidence="5" key="2">
    <citation type="submission" date="2020-04" db="EMBL/GenBank/DDBJ databases">
        <authorList>
            <consortium name="NCBI Genome Project"/>
        </authorList>
    </citation>
    <scope>NUCLEOTIDE SEQUENCE</scope>
    <source>
        <strain evidence="5">CBS 781.70</strain>
    </source>
</reference>
<dbReference type="PROSITE" id="PS50940">
    <property type="entry name" value="CHIT_BIND_II"/>
    <property type="match status" value="1"/>
</dbReference>
<dbReference type="Gene3D" id="2.170.140.10">
    <property type="entry name" value="Chitin binding domain"/>
    <property type="match status" value="1"/>
</dbReference>
<dbReference type="SUPFAM" id="SSF57625">
    <property type="entry name" value="Invertebrate chitin-binding proteins"/>
    <property type="match status" value="1"/>
</dbReference>
<dbReference type="InterPro" id="IPR036508">
    <property type="entry name" value="Chitin-bd_dom_sf"/>
</dbReference>
<dbReference type="AlphaFoldDB" id="A0A6G1GFL5"/>
<dbReference type="Proteomes" id="UP000504638">
    <property type="component" value="Unplaced"/>
</dbReference>
<name>A0A6G1GFL5_9PEZI</name>
<evidence type="ECO:0000259" key="2">
    <source>
        <dbReference type="PROSITE" id="PS50940"/>
    </source>
</evidence>
<dbReference type="SMART" id="SM00494">
    <property type="entry name" value="ChtBD2"/>
    <property type="match status" value="1"/>
</dbReference>
<gene>
    <name evidence="3 5" type="ORF">P152DRAFT_133332</name>
</gene>
<dbReference type="EMBL" id="ML975150">
    <property type="protein sequence ID" value="KAF1816669.1"/>
    <property type="molecule type" value="Genomic_DNA"/>
</dbReference>
<organism evidence="3">
    <name type="scientific">Eremomyces bilateralis CBS 781.70</name>
    <dbReference type="NCBI Taxonomy" id="1392243"/>
    <lineage>
        <taxon>Eukaryota</taxon>
        <taxon>Fungi</taxon>
        <taxon>Dikarya</taxon>
        <taxon>Ascomycota</taxon>
        <taxon>Pezizomycotina</taxon>
        <taxon>Dothideomycetes</taxon>
        <taxon>Dothideomycetes incertae sedis</taxon>
        <taxon>Eremomycetales</taxon>
        <taxon>Eremomycetaceae</taxon>
        <taxon>Eremomyces</taxon>
    </lineage>
</organism>
<sequence length="216" mass="24540">MVFIVTPIVLTIIIGTLIYRHYRPDPYVKSFVCPEEDIIQTNGCLGPKDCLYAHPNDCYSYIQCVHDPEDDTWKPLWLPCQGGLEWNDIEKICDWRDKSTCRRGMRQKMQKFKRATSQRVRAPQNWFAHHVKQTHVPSTAGYGPKPRSPGEGNSPNEGNTTSSNAAQAHSEPHTAETLIPMPNTYVHGKDPMMVDPVLDIIDEIIHGPGRLTFDSR</sequence>
<proteinExistence type="predicted"/>